<dbReference type="eggNOG" id="COG5496">
    <property type="taxonomic scope" value="Bacteria"/>
</dbReference>
<accession>I2F2F2</accession>
<name>I2F2F2_9BACT</name>
<dbReference type="InterPro" id="IPR029069">
    <property type="entry name" value="HotDog_dom_sf"/>
</dbReference>
<sequence length="135" mass="15174">MLDLERLRSLENSEFTQTVIPTDVSLRWSERYDVELLNLLSTSGLMKIVHSCGHNLISDFESDLLVSVVSETSVKHYSPILMEEELVINIRIVSVSDSAEVHFSGSVVQLGTEAGAFEFSRKFISVDFFRRAFGA</sequence>
<gene>
    <name evidence="2" type="ORF">Theba_0377</name>
</gene>
<dbReference type="KEGG" id="mpg:Theba_0377"/>
<dbReference type="HOGENOM" id="CLU_1914306_0_0_0"/>
<feature type="domain" description="Fluoroacetyl-CoA-specific thioesterase-like" evidence="1">
    <location>
        <begin position="33"/>
        <end position="124"/>
    </location>
</feature>
<protein>
    <recommendedName>
        <fullName evidence="1">Fluoroacetyl-CoA-specific thioesterase-like domain-containing protein</fullName>
    </recommendedName>
</protein>
<proteinExistence type="predicted"/>
<dbReference type="GeneID" id="87106231"/>
<keyword evidence="3" id="KW-1185">Reference proteome</keyword>
<evidence type="ECO:0000313" key="3">
    <source>
        <dbReference type="Proteomes" id="UP000002881"/>
    </source>
</evidence>
<reference evidence="2 3" key="1">
    <citation type="journal article" date="2012" name="Genome Biol. Evol.">
        <title>Genome Sequence of the Mesophilic Thermotogales Bacterium Mesotoga prima MesG1.Ag.4.2 Reveals the Largest Thermotogales Genome To Date.</title>
        <authorList>
            <person name="Zhaxybayeva O."/>
            <person name="Swithers K.S."/>
            <person name="Foght J."/>
            <person name="Green A.G."/>
            <person name="Bruce D."/>
            <person name="Detter C."/>
            <person name="Han S."/>
            <person name="Teshima H."/>
            <person name="Han J."/>
            <person name="Woyke T."/>
            <person name="Pitluck S."/>
            <person name="Nolan M."/>
            <person name="Ivanova N."/>
            <person name="Pati A."/>
            <person name="Land M.L."/>
            <person name="Dlutek M."/>
            <person name="Doolittle W.F."/>
            <person name="Noll K.M."/>
            <person name="Nesbo C.L."/>
        </authorList>
    </citation>
    <scope>NUCLEOTIDE SEQUENCE [LARGE SCALE GENOMIC DNA]</scope>
    <source>
        <strain evidence="3">mesG1.Ag.4.2</strain>
    </source>
</reference>
<evidence type="ECO:0000259" key="1">
    <source>
        <dbReference type="Pfam" id="PF22636"/>
    </source>
</evidence>
<evidence type="ECO:0000313" key="2">
    <source>
        <dbReference type="EMBL" id="AFK06105.1"/>
    </source>
</evidence>
<dbReference type="Pfam" id="PF22636">
    <property type="entry name" value="FlK"/>
    <property type="match status" value="1"/>
</dbReference>
<dbReference type="InterPro" id="IPR054485">
    <property type="entry name" value="FlK-like_dom"/>
</dbReference>
<dbReference type="EMBL" id="CP003532">
    <property type="protein sequence ID" value="AFK06105.1"/>
    <property type="molecule type" value="Genomic_DNA"/>
</dbReference>
<dbReference type="RefSeq" id="WP_006491964.1">
    <property type="nucleotide sequence ID" value="NC_017934.1"/>
</dbReference>
<dbReference type="Gene3D" id="3.10.129.10">
    <property type="entry name" value="Hotdog Thioesterase"/>
    <property type="match status" value="1"/>
</dbReference>
<dbReference type="AlphaFoldDB" id="I2F2F2"/>
<organism evidence="2 3">
    <name type="scientific">Mesotoga prima MesG1.Ag.4.2</name>
    <dbReference type="NCBI Taxonomy" id="660470"/>
    <lineage>
        <taxon>Bacteria</taxon>
        <taxon>Thermotogati</taxon>
        <taxon>Thermotogota</taxon>
        <taxon>Thermotogae</taxon>
        <taxon>Kosmotogales</taxon>
        <taxon>Kosmotogaceae</taxon>
        <taxon>Mesotoga</taxon>
    </lineage>
</organism>
<dbReference type="Proteomes" id="UP000002881">
    <property type="component" value="Chromosome"/>
</dbReference>
<dbReference type="SUPFAM" id="SSF54637">
    <property type="entry name" value="Thioesterase/thiol ester dehydrase-isomerase"/>
    <property type="match status" value="1"/>
</dbReference>
<dbReference type="STRING" id="660470.Theba_0377"/>